<keyword evidence="9 10" id="KW-0472">Membrane</keyword>
<evidence type="ECO:0000256" key="5">
    <source>
        <dbReference type="ARBA" id="ARBA00022679"/>
    </source>
</evidence>
<keyword evidence="5 11" id="KW-0808">Transferase</keyword>
<protein>
    <submittedName>
        <fullName evidence="11">Gpi18-like mannosyltransferase</fullName>
    </submittedName>
</protein>
<gene>
    <name evidence="11" type="ORF">EV210_1205</name>
</gene>
<reference evidence="11 12" key="1">
    <citation type="submission" date="2019-03" db="EMBL/GenBank/DDBJ databases">
        <title>Genomic Encyclopedia of Type Strains, Phase IV (KMG-IV): sequencing the most valuable type-strain genomes for metagenomic binning, comparative biology and taxonomic classification.</title>
        <authorList>
            <person name="Goeker M."/>
        </authorList>
    </citation>
    <scope>NUCLEOTIDE SEQUENCE [LARGE SCALE GENOMIC DNA]</scope>
    <source>
        <strain evidence="11 12">DSM 15969</strain>
    </source>
</reference>
<proteinExistence type="predicted"/>
<feature type="transmembrane region" description="Helical" evidence="10">
    <location>
        <begin position="274"/>
        <end position="294"/>
    </location>
</feature>
<evidence type="ECO:0000256" key="6">
    <source>
        <dbReference type="ARBA" id="ARBA00022692"/>
    </source>
</evidence>
<name>A0A4R1PPG5_9FIRM</name>
<feature type="transmembrane region" description="Helical" evidence="10">
    <location>
        <begin position="348"/>
        <end position="368"/>
    </location>
</feature>
<accession>A0A4R1PPG5</accession>
<dbReference type="GO" id="GO:0000009">
    <property type="term" value="F:alpha-1,6-mannosyltransferase activity"/>
    <property type="evidence" value="ECO:0007669"/>
    <property type="project" value="InterPro"/>
</dbReference>
<keyword evidence="8 10" id="KW-1133">Transmembrane helix</keyword>
<evidence type="ECO:0000256" key="9">
    <source>
        <dbReference type="ARBA" id="ARBA00023136"/>
    </source>
</evidence>
<dbReference type="UniPathway" id="UPA00196"/>
<keyword evidence="7" id="KW-0256">Endoplasmic reticulum</keyword>
<sequence length="374" mass="43398">MHRYDALVKAVGYPVLLHSIIVAAAALLSLQVPEQVPAGFINPLLTPTYPFVEKFVKWDAHWYTYAAQQGYDQQSIVFFPAIILLLRGVWQLGIPVSLGGFVICNLFAIASFFMLYLLLRKDFSERITQRALYAYAVMPTSFFLNSIYTESLFLTFSLACIYFTRQRQWWLAGLFAALAALTRNLGIFLMLVMICEYIAQYWRRRRPEFSLLAFALPPLGILAFMGYNLWRVGSAVAFINGQKAWGRQFEYPWVNIWNNIRLLDNTFPQVQPGVLLDTVLVAGCLVTLLSLTFMTRFKIRLSYLLVGWLWFLIPLFSTSAWFPLYSMSRFILVIFPVYVWIGQLPNLFFYSYMVVNMLLLLLCTFWFTGWRWLG</sequence>
<keyword evidence="3" id="KW-0337">GPI-anchor biosynthesis</keyword>
<evidence type="ECO:0000313" key="12">
    <source>
        <dbReference type="Proteomes" id="UP000295063"/>
    </source>
</evidence>
<comment type="caution">
    <text evidence="11">The sequence shown here is derived from an EMBL/GenBank/DDBJ whole genome shotgun (WGS) entry which is preliminary data.</text>
</comment>
<dbReference type="PANTHER" id="PTHR12468">
    <property type="entry name" value="GPI MANNOSYLTRANSFERASE 2"/>
    <property type="match status" value="1"/>
</dbReference>
<organism evidence="11 12">
    <name type="scientific">Anaerospora hongkongensis</name>
    <dbReference type="NCBI Taxonomy" id="244830"/>
    <lineage>
        <taxon>Bacteria</taxon>
        <taxon>Bacillati</taxon>
        <taxon>Bacillota</taxon>
        <taxon>Negativicutes</taxon>
        <taxon>Selenomonadales</taxon>
        <taxon>Sporomusaceae</taxon>
        <taxon>Anaerospora</taxon>
    </lineage>
</organism>
<evidence type="ECO:0000256" key="8">
    <source>
        <dbReference type="ARBA" id="ARBA00022989"/>
    </source>
</evidence>
<dbReference type="Pfam" id="PF04188">
    <property type="entry name" value="Mannosyl_trans2"/>
    <property type="match status" value="1"/>
</dbReference>
<evidence type="ECO:0000256" key="2">
    <source>
        <dbReference type="ARBA" id="ARBA00004687"/>
    </source>
</evidence>
<dbReference type="InterPro" id="IPR007315">
    <property type="entry name" value="PIG-V/Gpi18"/>
</dbReference>
<feature type="transmembrane region" description="Helical" evidence="10">
    <location>
        <begin position="301"/>
        <end position="318"/>
    </location>
</feature>
<evidence type="ECO:0000256" key="3">
    <source>
        <dbReference type="ARBA" id="ARBA00022502"/>
    </source>
</evidence>
<keyword evidence="4 11" id="KW-0328">Glycosyltransferase</keyword>
<dbReference type="EMBL" id="SLUI01000020">
    <property type="protein sequence ID" value="TCL32686.1"/>
    <property type="molecule type" value="Genomic_DNA"/>
</dbReference>
<dbReference type="GO" id="GO:0006506">
    <property type="term" value="P:GPI anchor biosynthetic process"/>
    <property type="evidence" value="ECO:0007669"/>
    <property type="project" value="UniProtKB-UniPathway"/>
</dbReference>
<evidence type="ECO:0000256" key="1">
    <source>
        <dbReference type="ARBA" id="ARBA00004477"/>
    </source>
</evidence>
<feature type="transmembrane region" description="Helical" evidence="10">
    <location>
        <begin position="100"/>
        <end position="119"/>
    </location>
</feature>
<dbReference type="GO" id="GO:0016020">
    <property type="term" value="C:membrane"/>
    <property type="evidence" value="ECO:0007669"/>
    <property type="project" value="GOC"/>
</dbReference>
<dbReference type="GO" id="GO:0004376">
    <property type="term" value="F:GPI mannosyltransferase activity"/>
    <property type="evidence" value="ECO:0007669"/>
    <property type="project" value="InterPro"/>
</dbReference>
<dbReference type="RefSeq" id="WP_132083276.1">
    <property type="nucleotide sequence ID" value="NZ_SLUI01000020.1"/>
</dbReference>
<dbReference type="Proteomes" id="UP000295063">
    <property type="component" value="Unassembled WGS sequence"/>
</dbReference>
<feature type="transmembrane region" description="Helical" evidence="10">
    <location>
        <begin position="211"/>
        <end position="230"/>
    </location>
</feature>
<dbReference type="PANTHER" id="PTHR12468:SF2">
    <property type="entry name" value="GPI MANNOSYLTRANSFERASE 2"/>
    <property type="match status" value="1"/>
</dbReference>
<comment type="pathway">
    <text evidence="2">Glycolipid biosynthesis; glycosylphosphatidylinositol-anchor biosynthesis.</text>
</comment>
<dbReference type="OrthoDB" id="2379640at2"/>
<evidence type="ECO:0000256" key="10">
    <source>
        <dbReference type="SAM" id="Phobius"/>
    </source>
</evidence>
<feature type="transmembrane region" description="Helical" evidence="10">
    <location>
        <begin position="76"/>
        <end position="94"/>
    </location>
</feature>
<evidence type="ECO:0000256" key="7">
    <source>
        <dbReference type="ARBA" id="ARBA00022824"/>
    </source>
</evidence>
<feature type="transmembrane region" description="Helical" evidence="10">
    <location>
        <begin position="169"/>
        <end position="199"/>
    </location>
</feature>
<feature type="transmembrane region" description="Helical" evidence="10">
    <location>
        <begin position="12"/>
        <end position="30"/>
    </location>
</feature>
<dbReference type="GO" id="GO:0031501">
    <property type="term" value="C:mannosyltransferase complex"/>
    <property type="evidence" value="ECO:0007669"/>
    <property type="project" value="TreeGrafter"/>
</dbReference>
<keyword evidence="12" id="KW-1185">Reference proteome</keyword>
<keyword evidence="6 10" id="KW-0812">Transmembrane</keyword>
<evidence type="ECO:0000313" key="11">
    <source>
        <dbReference type="EMBL" id="TCL32686.1"/>
    </source>
</evidence>
<comment type="subcellular location">
    <subcellularLocation>
        <location evidence="1">Endoplasmic reticulum membrane</location>
        <topology evidence="1">Multi-pass membrane protein</topology>
    </subcellularLocation>
</comment>
<dbReference type="AlphaFoldDB" id="A0A4R1PPG5"/>
<evidence type="ECO:0000256" key="4">
    <source>
        <dbReference type="ARBA" id="ARBA00022676"/>
    </source>
</evidence>